<accession>G2GL98</accession>
<dbReference type="AlphaFoldDB" id="G2GL98"/>
<dbReference type="GO" id="GO:0008270">
    <property type="term" value="F:zinc ion binding"/>
    <property type="evidence" value="ECO:0007669"/>
    <property type="project" value="InterPro"/>
</dbReference>
<dbReference type="SUPFAM" id="SSF51735">
    <property type="entry name" value="NAD(P)-binding Rossmann-fold domains"/>
    <property type="match status" value="1"/>
</dbReference>
<dbReference type="SUPFAM" id="SSF50129">
    <property type="entry name" value="GroES-like"/>
    <property type="match status" value="1"/>
</dbReference>
<dbReference type="Pfam" id="PF08240">
    <property type="entry name" value="ADH_N"/>
    <property type="match status" value="1"/>
</dbReference>
<dbReference type="Pfam" id="PF13602">
    <property type="entry name" value="ADH_zinc_N_2"/>
    <property type="match status" value="1"/>
</dbReference>
<gene>
    <name evidence="2" type="ORF">SZN_31469</name>
</gene>
<dbReference type="PROSITE" id="PS01162">
    <property type="entry name" value="QOR_ZETA_CRYSTAL"/>
    <property type="match status" value="1"/>
</dbReference>
<comment type="caution">
    <text evidence="2">The sequence shown here is derived from an EMBL/GenBank/DDBJ whole genome shotgun (WGS) entry which is preliminary data.</text>
</comment>
<evidence type="ECO:0000313" key="3">
    <source>
        <dbReference type="Proteomes" id="UP000004217"/>
    </source>
</evidence>
<dbReference type="Gene3D" id="3.40.50.720">
    <property type="entry name" value="NAD(P)-binding Rossmann-like Domain"/>
    <property type="match status" value="1"/>
</dbReference>
<reference evidence="2 3" key="1">
    <citation type="submission" date="2011-08" db="EMBL/GenBank/DDBJ databases">
        <authorList>
            <person name="Lin Y."/>
            <person name="Hao X."/>
            <person name="Johnstone L."/>
            <person name="Miller S.J."/>
            <person name="Wei G."/>
            <person name="Rensing C."/>
        </authorList>
    </citation>
    <scope>NUCLEOTIDE SEQUENCE [LARGE SCALE GENOMIC DNA]</scope>
    <source>
        <strain evidence="2 3">K42</strain>
    </source>
</reference>
<sequence>MPTDTGRPMYAVRQIDYGGPEVLRIAEVERPEPGPGEVLVRVRAAGVNPADWKIRAGLADHRFLQPPFTPGLDMAGEVEAIGSEVAGFGPGDRVYGMVYPPRGAQAQYTLAKADMLASVPPGVDLVQAGGLATAGLTAWQALARASVNSGQRVLVHAAAGGVGHLAVQIAKAHGAYVIGTARSEKHAFLRRLGADEVIDYTSVDFAEVVGSAVDVVLDPLGDDYGPRSLAVLSPGGAYIDLRQPNPGRPEIRARAQELGIGFADITVAPRAEDLADLVALAADGLVRVEVERTLPLSQVAEAHALSEAGRVKGKIVLIP</sequence>
<evidence type="ECO:0000313" key="2">
    <source>
        <dbReference type="EMBL" id="EGX55712.1"/>
    </source>
</evidence>
<dbReference type="InterPro" id="IPR036291">
    <property type="entry name" value="NAD(P)-bd_dom_sf"/>
</dbReference>
<dbReference type="InterPro" id="IPR002364">
    <property type="entry name" value="Quin_OxRdtase/zeta-crystal_CS"/>
</dbReference>
<dbReference type="RefSeq" id="WP_007502791.1">
    <property type="nucleotide sequence ID" value="NZ_AGBF01000200.1"/>
</dbReference>
<dbReference type="EMBL" id="AGBF01000200">
    <property type="protein sequence ID" value="EGX55712.1"/>
    <property type="molecule type" value="Genomic_DNA"/>
</dbReference>
<dbReference type="PANTHER" id="PTHR44013">
    <property type="entry name" value="ZINC-TYPE ALCOHOL DEHYDROGENASE-LIKE PROTEIN C16A3.02C"/>
    <property type="match status" value="1"/>
</dbReference>
<dbReference type="CDD" id="cd05289">
    <property type="entry name" value="MDR_like_2"/>
    <property type="match status" value="1"/>
</dbReference>
<dbReference type="InterPro" id="IPR013154">
    <property type="entry name" value="ADH-like_N"/>
</dbReference>
<dbReference type="InterPro" id="IPR011032">
    <property type="entry name" value="GroES-like_sf"/>
</dbReference>
<dbReference type="GO" id="GO:0016491">
    <property type="term" value="F:oxidoreductase activity"/>
    <property type="evidence" value="ECO:0007669"/>
    <property type="project" value="InterPro"/>
</dbReference>
<evidence type="ECO:0000259" key="1">
    <source>
        <dbReference type="SMART" id="SM00829"/>
    </source>
</evidence>
<dbReference type="PATRIC" id="fig|700597.3.peg.6165"/>
<dbReference type="PANTHER" id="PTHR44013:SF1">
    <property type="entry name" value="ZINC-TYPE ALCOHOL DEHYDROGENASE-LIKE PROTEIN C16A3.02C"/>
    <property type="match status" value="1"/>
</dbReference>
<dbReference type="Proteomes" id="UP000004217">
    <property type="component" value="Unassembled WGS sequence"/>
</dbReference>
<keyword evidence="3" id="KW-1185">Reference proteome</keyword>
<dbReference type="SMART" id="SM00829">
    <property type="entry name" value="PKS_ER"/>
    <property type="match status" value="1"/>
</dbReference>
<protein>
    <submittedName>
        <fullName evidence="2">NADPH:quinone reductase</fullName>
    </submittedName>
</protein>
<feature type="domain" description="Enoyl reductase (ER)" evidence="1">
    <location>
        <begin position="18"/>
        <end position="317"/>
    </location>
</feature>
<organism evidence="2 3">
    <name type="scientific">Streptomyces zinciresistens K42</name>
    <dbReference type="NCBI Taxonomy" id="700597"/>
    <lineage>
        <taxon>Bacteria</taxon>
        <taxon>Bacillati</taxon>
        <taxon>Actinomycetota</taxon>
        <taxon>Actinomycetes</taxon>
        <taxon>Kitasatosporales</taxon>
        <taxon>Streptomycetaceae</taxon>
        <taxon>Streptomyces</taxon>
    </lineage>
</organism>
<dbReference type="InterPro" id="IPR052733">
    <property type="entry name" value="Chloroplast_QOR"/>
</dbReference>
<proteinExistence type="predicted"/>
<dbReference type="Gene3D" id="3.90.180.10">
    <property type="entry name" value="Medium-chain alcohol dehydrogenases, catalytic domain"/>
    <property type="match status" value="1"/>
</dbReference>
<dbReference type="InterPro" id="IPR020843">
    <property type="entry name" value="ER"/>
</dbReference>
<name>G2GL98_9ACTN</name>